<dbReference type="InterPro" id="IPR021790">
    <property type="entry name" value="PTBP1-like_RRM2"/>
</dbReference>
<evidence type="ECO:0000313" key="10">
    <source>
        <dbReference type="Proteomes" id="UP001501940"/>
    </source>
</evidence>
<dbReference type="GO" id="GO:0003723">
    <property type="term" value="F:RNA binding"/>
    <property type="evidence" value="ECO:0007669"/>
    <property type="project" value="UniProtKB-UniRule"/>
</dbReference>
<dbReference type="GO" id="GO:0006397">
    <property type="term" value="P:mRNA processing"/>
    <property type="evidence" value="ECO:0007669"/>
    <property type="project" value="UniProtKB-KW"/>
</dbReference>
<evidence type="ECO:0000313" key="9">
    <source>
        <dbReference type="Ensembl" id="ENSAOCP00000070514.1"/>
    </source>
</evidence>
<keyword evidence="3" id="KW-0677">Repeat</keyword>
<dbReference type="GO" id="GO:0008380">
    <property type="term" value="P:RNA splicing"/>
    <property type="evidence" value="ECO:0007669"/>
    <property type="project" value="UniProtKB-KW"/>
</dbReference>
<keyword evidence="1" id="KW-0597">Phosphoprotein</keyword>
<evidence type="ECO:0000256" key="5">
    <source>
        <dbReference type="ARBA" id="ARBA00022990"/>
    </source>
</evidence>
<proteinExistence type="predicted"/>
<evidence type="ECO:0000256" key="7">
    <source>
        <dbReference type="PROSITE-ProRule" id="PRU00176"/>
    </source>
</evidence>
<evidence type="ECO:0000256" key="6">
    <source>
        <dbReference type="ARBA" id="ARBA00023187"/>
    </source>
</evidence>
<keyword evidence="4 7" id="KW-0694">RNA-binding</keyword>
<dbReference type="FunFam" id="3.30.70.330:FF:000018">
    <property type="entry name" value="Polypyrimidine tract-binding protein 2 isoform 1"/>
    <property type="match status" value="1"/>
</dbReference>
<reference evidence="9" key="2">
    <citation type="submission" date="2025-08" db="UniProtKB">
        <authorList>
            <consortium name="Ensembl"/>
        </authorList>
    </citation>
    <scope>IDENTIFICATION</scope>
</reference>
<accession>A0AAQ5ZZP5</accession>
<evidence type="ECO:0000256" key="2">
    <source>
        <dbReference type="ARBA" id="ARBA00022664"/>
    </source>
</evidence>
<dbReference type="InterPro" id="IPR012677">
    <property type="entry name" value="Nucleotide-bd_a/b_plait_sf"/>
</dbReference>
<feature type="domain" description="RRM" evidence="8">
    <location>
        <begin position="19"/>
        <end position="103"/>
    </location>
</feature>
<evidence type="ECO:0000256" key="1">
    <source>
        <dbReference type="ARBA" id="ARBA00022553"/>
    </source>
</evidence>
<feature type="domain" description="RRM" evidence="8">
    <location>
        <begin position="361"/>
        <end position="435"/>
    </location>
</feature>
<reference evidence="9 10" key="1">
    <citation type="submission" date="2022-01" db="EMBL/GenBank/DDBJ databases">
        <title>A chromosome-scale genome assembly of the false clownfish, Amphiprion ocellaris.</title>
        <authorList>
            <person name="Ryu T."/>
        </authorList>
    </citation>
    <scope>NUCLEOTIDE SEQUENCE [LARGE SCALE GENOMIC DNA]</scope>
</reference>
<dbReference type="Proteomes" id="UP001501940">
    <property type="component" value="Chromosome 10"/>
</dbReference>
<dbReference type="AlphaFoldDB" id="A0AAQ5ZZP5"/>
<dbReference type="GO" id="GO:0005634">
    <property type="term" value="C:nucleus"/>
    <property type="evidence" value="ECO:0007669"/>
    <property type="project" value="InterPro"/>
</dbReference>
<dbReference type="InterPro" id="IPR035002">
    <property type="entry name" value="PTBP2_RRM1"/>
</dbReference>
<dbReference type="CDD" id="cd12693">
    <property type="entry name" value="RRM2_PTBP1_like"/>
    <property type="match status" value="1"/>
</dbReference>
<dbReference type="InterPro" id="IPR000504">
    <property type="entry name" value="RRM_dom"/>
</dbReference>
<dbReference type="Pfam" id="PF13893">
    <property type="entry name" value="RRM_5"/>
    <property type="match status" value="1"/>
</dbReference>
<dbReference type="FunFam" id="3.30.70.330:FF:000036">
    <property type="entry name" value="polypyrimidine tract-binding protein 1 isoform X2"/>
    <property type="match status" value="1"/>
</dbReference>
<dbReference type="NCBIfam" id="TIGR01649">
    <property type="entry name" value="hnRNP-L_PTB"/>
    <property type="match status" value="1"/>
</dbReference>
<dbReference type="GeneTree" id="ENSGT01050000244924"/>
<dbReference type="PANTHER" id="PTHR15592">
    <property type="entry name" value="MATRIN 3/NUCLEAR PROTEIN 220-RELATED"/>
    <property type="match status" value="1"/>
</dbReference>
<feature type="domain" description="RRM" evidence="8">
    <location>
        <begin position="255"/>
        <end position="318"/>
    </location>
</feature>
<organism evidence="9 10">
    <name type="scientific">Amphiprion ocellaris</name>
    <name type="common">Clown anemonefish</name>
    <dbReference type="NCBI Taxonomy" id="80972"/>
    <lineage>
        <taxon>Eukaryota</taxon>
        <taxon>Metazoa</taxon>
        <taxon>Chordata</taxon>
        <taxon>Craniata</taxon>
        <taxon>Vertebrata</taxon>
        <taxon>Euteleostomi</taxon>
        <taxon>Actinopterygii</taxon>
        <taxon>Neopterygii</taxon>
        <taxon>Teleostei</taxon>
        <taxon>Neoteleostei</taxon>
        <taxon>Acanthomorphata</taxon>
        <taxon>Ovalentaria</taxon>
        <taxon>Pomacentridae</taxon>
        <taxon>Amphiprion</taxon>
    </lineage>
</organism>
<dbReference type="PROSITE" id="PS50102">
    <property type="entry name" value="RRM"/>
    <property type="match status" value="4"/>
</dbReference>
<keyword evidence="10" id="KW-1185">Reference proteome</keyword>
<dbReference type="Ensembl" id="ENSAOCT00000048063.1">
    <property type="protein sequence ID" value="ENSAOCP00000070514.1"/>
    <property type="gene ID" value="ENSAOCG00000015737.2"/>
</dbReference>
<keyword evidence="5" id="KW-0007">Acetylation</keyword>
<dbReference type="FunFam" id="3.30.70.330:FF:000032">
    <property type="entry name" value="Polypyrimidine tract-binding protein 2 isoform 1"/>
    <property type="match status" value="1"/>
</dbReference>
<dbReference type="FunFam" id="3.30.70.330:FF:000341">
    <property type="entry name" value="Hephaestus, isoform C"/>
    <property type="match status" value="1"/>
</dbReference>
<dbReference type="Pfam" id="PF11835">
    <property type="entry name" value="RRM_8"/>
    <property type="match status" value="1"/>
</dbReference>
<dbReference type="CDD" id="cd12778">
    <property type="entry name" value="RRM1_PTBP2"/>
    <property type="match status" value="1"/>
</dbReference>
<evidence type="ECO:0000259" key="8">
    <source>
        <dbReference type="PROSITE" id="PS50102"/>
    </source>
</evidence>
<dbReference type="SMART" id="SM00360">
    <property type="entry name" value="RRM"/>
    <property type="match status" value="4"/>
</dbReference>
<dbReference type="Pfam" id="PF00076">
    <property type="entry name" value="RRM_1"/>
    <property type="match status" value="1"/>
</dbReference>
<protein>
    <recommendedName>
        <fullName evidence="8">RRM domain-containing protein</fullName>
    </recommendedName>
</protein>
<dbReference type="Gene3D" id="3.30.70.330">
    <property type="match status" value="4"/>
</dbReference>
<dbReference type="InterPro" id="IPR006536">
    <property type="entry name" value="HnRNP-L/PTB"/>
</dbReference>
<dbReference type="InterPro" id="IPR035979">
    <property type="entry name" value="RBD_domain_sf"/>
</dbReference>
<name>A0AAQ5ZZP5_AMPOC</name>
<dbReference type="SUPFAM" id="SSF54928">
    <property type="entry name" value="RNA-binding domain, RBD"/>
    <property type="match status" value="4"/>
</dbReference>
<sequence length="437" mass="48586">VTNGSDSKKQRLDESPPSRVLHIRKLPSEVSETEVIALGLPFGKVTNILMLKGKNQAFLELGTEEAAITMVNYYTAVTPQVRNTPVFIQYSNHKELKTDSALNQRAQAVLQAVSAVQDGSSPSSDPGVLDLAPPPSPVLRIIIDNMFYPVTLDVLQQIFSKFGTVMKIITFTKNNQFQALLQFSDPVNAQQAKLSLDGQNIYNSCCTLRIDFSKLVNLNVKYNNDKSRDYTRPDLPTGDGESTNKDHSLLGKYISVFLRLHSIHSCVYGDVQRVKILYNKKDSALIQLSDGNQAQLAMSHLNGQKVFGKVMRVTLSKHQTVALPREGLDDQLLTKDFSGSPLHRFKKPGSKNFQNIFPPSATLHLSNIRDGVGEEDLRLLFSNSGGTVKAFKFFQDRKMALIQMSSVEEAIQALMDLHNYDMGGNHHLKVSFSKSTI</sequence>
<feature type="domain" description="RRM" evidence="8">
    <location>
        <begin position="139"/>
        <end position="215"/>
    </location>
</feature>
<keyword evidence="6" id="KW-0508">mRNA splicing</keyword>
<evidence type="ECO:0000256" key="4">
    <source>
        <dbReference type="ARBA" id="ARBA00022884"/>
    </source>
</evidence>
<reference evidence="9" key="3">
    <citation type="submission" date="2025-09" db="UniProtKB">
        <authorList>
            <consortium name="Ensembl"/>
        </authorList>
    </citation>
    <scope>IDENTIFICATION</scope>
</reference>
<evidence type="ECO:0000256" key="3">
    <source>
        <dbReference type="ARBA" id="ARBA00022737"/>
    </source>
</evidence>
<keyword evidence="2" id="KW-0507">mRNA processing</keyword>